<dbReference type="AlphaFoldDB" id="A0A1C4BTV4"/>
<organism evidence="1 2">
    <name type="scientific">Kosakonia oryziphila</name>
    <dbReference type="NCBI Taxonomy" id="1005667"/>
    <lineage>
        <taxon>Bacteria</taxon>
        <taxon>Pseudomonadati</taxon>
        <taxon>Pseudomonadota</taxon>
        <taxon>Gammaproteobacteria</taxon>
        <taxon>Enterobacterales</taxon>
        <taxon>Enterobacteriaceae</taxon>
        <taxon>Kosakonia</taxon>
    </lineage>
</organism>
<dbReference type="EMBL" id="FMBC01000009">
    <property type="protein sequence ID" value="SCC10188.1"/>
    <property type="molecule type" value="Genomic_DNA"/>
</dbReference>
<accession>A0A1C4BTV4</accession>
<reference evidence="2" key="1">
    <citation type="submission" date="2016-08" db="EMBL/GenBank/DDBJ databases">
        <authorList>
            <person name="Varghese N."/>
            <person name="Submissions Spin"/>
        </authorList>
    </citation>
    <scope>NUCLEOTIDE SEQUENCE [LARGE SCALE GENOMIC DNA]</scope>
    <source>
        <strain evidence="2">REICA_142</strain>
    </source>
</reference>
<gene>
    <name evidence="1" type="ORF">GA0061070_10094</name>
</gene>
<sequence>MNGIRGATALPLSIPAAPREIGAAHYAHLPSARPRSAQLDVVSRFASGRHPWRPALVICPPVRRFQRGLNFSLQPFCSLWETVSLPGMLGILGILWNYSVHQKAGRYLRFISRERDKGSYRAPLINPRGPAGNRCCALRSSPKCPTAVGSTRRRVSVRLWPPSLASRPCRSLFDSPISAGTQLLALAPLSIHKPVSL</sequence>
<name>A0A1C4BTV4_9ENTR</name>
<evidence type="ECO:0000313" key="1">
    <source>
        <dbReference type="EMBL" id="SCC10188.1"/>
    </source>
</evidence>
<keyword evidence="2" id="KW-1185">Reference proteome</keyword>
<protein>
    <submittedName>
        <fullName evidence="1">Uncharacterized protein</fullName>
    </submittedName>
</protein>
<dbReference type="Proteomes" id="UP000198515">
    <property type="component" value="Unassembled WGS sequence"/>
</dbReference>
<evidence type="ECO:0000313" key="2">
    <source>
        <dbReference type="Proteomes" id="UP000198515"/>
    </source>
</evidence>
<proteinExistence type="predicted"/>